<evidence type="ECO:0000313" key="2">
    <source>
        <dbReference type="Proteomes" id="UP000238479"/>
    </source>
</evidence>
<protein>
    <submittedName>
        <fullName evidence="1">Uncharacterized protein</fullName>
    </submittedName>
</protein>
<dbReference type="Gramene" id="PRQ21745">
    <property type="protein sequence ID" value="PRQ21745"/>
    <property type="gene ID" value="RchiOBHm_Chr7g0242641"/>
</dbReference>
<organism evidence="1 2">
    <name type="scientific">Rosa chinensis</name>
    <name type="common">China rose</name>
    <dbReference type="NCBI Taxonomy" id="74649"/>
    <lineage>
        <taxon>Eukaryota</taxon>
        <taxon>Viridiplantae</taxon>
        <taxon>Streptophyta</taxon>
        <taxon>Embryophyta</taxon>
        <taxon>Tracheophyta</taxon>
        <taxon>Spermatophyta</taxon>
        <taxon>Magnoliopsida</taxon>
        <taxon>eudicotyledons</taxon>
        <taxon>Gunneridae</taxon>
        <taxon>Pentapetalae</taxon>
        <taxon>rosids</taxon>
        <taxon>fabids</taxon>
        <taxon>Rosales</taxon>
        <taxon>Rosaceae</taxon>
        <taxon>Rosoideae</taxon>
        <taxon>Rosoideae incertae sedis</taxon>
        <taxon>Rosa</taxon>
    </lineage>
</organism>
<accession>A0A2P6PIJ2</accession>
<keyword evidence="2" id="KW-1185">Reference proteome</keyword>
<comment type="caution">
    <text evidence="1">The sequence shown here is derived from an EMBL/GenBank/DDBJ whole genome shotgun (WGS) entry which is preliminary data.</text>
</comment>
<proteinExistence type="predicted"/>
<reference evidence="1 2" key="1">
    <citation type="journal article" date="2018" name="Nat. Genet.">
        <title>The Rosa genome provides new insights in the design of modern roses.</title>
        <authorList>
            <person name="Bendahmane M."/>
        </authorList>
    </citation>
    <scope>NUCLEOTIDE SEQUENCE [LARGE SCALE GENOMIC DNA]</scope>
    <source>
        <strain evidence="2">cv. Old Blush</strain>
    </source>
</reference>
<dbReference type="EMBL" id="PDCK01000045">
    <property type="protein sequence ID" value="PRQ21745.1"/>
    <property type="molecule type" value="Genomic_DNA"/>
</dbReference>
<name>A0A2P6PIJ2_ROSCH</name>
<dbReference type="AlphaFoldDB" id="A0A2P6PIJ2"/>
<sequence>MPWPFFLSERETSSFSPSPNLTVLFFLLRPLTRTRPFSGSSPKPYPFLSPVLIKPKPQSPRKQIRRDLFVAHLQGATWR</sequence>
<dbReference type="Proteomes" id="UP000238479">
    <property type="component" value="Chromosome 7"/>
</dbReference>
<evidence type="ECO:0000313" key="1">
    <source>
        <dbReference type="EMBL" id="PRQ21745.1"/>
    </source>
</evidence>
<gene>
    <name evidence="1" type="ORF">RchiOBHm_Chr7g0242641</name>
</gene>